<sequence length="101" mass="11072">MFADPHPSAAHIQRPSGLSSLPTSGAYTARPWTKSPPEWDSSLLNVKRSPRGRHMTISSSEPLKLEMNPTRHSAAGDLMTSRLVYRMSGVRPSDRGAIPAY</sequence>
<evidence type="ECO:0000256" key="1">
    <source>
        <dbReference type="SAM" id="MobiDB-lite"/>
    </source>
</evidence>
<dbReference type="VEuPathDB" id="VectorBase:BGLB020792"/>
<dbReference type="AlphaFoldDB" id="A0A2C9KKN0"/>
<dbReference type="VEuPathDB" id="VectorBase:BGLAX_041854"/>
<evidence type="ECO:0000313" key="2">
    <source>
        <dbReference type="EnsemblMetazoa" id="BGLB020792-PA"/>
    </source>
</evidence>
<organism evidence="2 3">
    <name type="scientific">Biomphalaria glabrata</name>
    <name type="common">Bloodfluke planorb</name>
    <name type="synonym">Freshwater snail</name>
    <dbReference type="NCBI Taxonomy" id="6526"/>
    <lineage>
        <taxon>Eukaryota</taxon>
        <taxon>Metazoa</taxon>
        <taxon>Spiralia</taxon>
        <taxon>Lophotrochozoa</taxon>
        <taxon>Mollusca</taxon>
        <taxon>Gastropoda</taxon>
        <taxon>Heterobranchia</taxon>
        <taxon>Euthyneura</taxon>
        <taxon>Panpulmonata</taxon>
        <taxon>Hygrophila</taxon>
        <taxon>Lymnaeoidea</taxon>
        <taxon>Planorbidae</taxon>
        <taxon>Biomphalaria</taxon>
    </lineage>
</organism>
<proteinExistence type="predicted"/>
<dbReference type="KEGG" id="bgt:106066406"/>
<protein>
    <submittedName>
        <fullName evidence="2">Uncharacterized protein</fullName>
    </submittedName>
</protein>
<feature type="compositionally biased region" description="Polar residues" evidence="1">
    <location>
        <begin position="16"/>
        <end position="26"/>
    </location>
</feature>
<dbReference type="Proteomes" id="UP000076420">
    <property type="component" value="Unassembled WGS sequence"/>
</dbReference>
<gene>
    <name evidence="2" type="primary">106066406</name>
</gene>
<name>A0A2C9KKN0_BIOGL</name>
<dbReference type="EnsemblMetazoa" id="BGLB020792-RA">
    <property type="protein sequence ID" value="BGLB020792-PA"/>
    <property type="gene ID" value="BGLB020792"/>
</dbReference>
<accession>A0A2C9KKN0</accession>
<reference evidence="2" key="1">
    <citation type="submission" date="2020-05" db="UniProtKB">
        <authorList>
            <consortium name="EnsemblMetazoa"/>
        </authorList>
    </citation>
    <scope>IDENTIFICATION</scope>
    <source>
        <strain evidence="2">BB02</strain>
    </source>
</reference>
<feature type="region of interest" description="Disordered" evidence="1">
    <location>
        <begin position="1"/>
        <end position="74"/>
    </location>
</feature>
<evidence type="ECO:0000313" key="3">
    <source>
        <dbReference type="Proteomes" id="UP000076420"/>
    </source>
</evidence>